<dbReference type="AlphaFoldDB" id="A0AA39X3X1"/>
<sequence length="597" mass="63177">MTEPENFDDELFADLYNDDEPGQKAAAPPVADQYSAVQPTTEAKQDFGDNAGPDQDYNGGDSNMNQDEYEDDDDDVDFNLGDGPVTAASHHHEERPASYSAPPPPPPQSKGPNAKEDGKMFIGGLNWETTDQSLRDYFSQFGEVVECTVMRDGATGRSRGFGFLTFKDPKTVNIVMVKEHYLDGKIIDPKRAIPRDEQEKTSKIFVGGVSQETTDHEFKEYFAQFGRVVDATLMMDKDTGRPRGFGFVTFESEAGVDACLAADLEIHGKPIEVKKAQPRGNMREEEEAARRGGGKFGRKGQGNGSNGMDDGSGGNQGGAMAGMAGMGAATAGMTPQLMAQYFQRMQQAFAMMQQQMAMNRNMNPAMMQMMQMQQMQQMQQQMMAAAQGGRGGGAPGGNPMAAMGNMNPQMMQQMQSMMNQAGGAGPMGGPGAPQGGAPGPQGGAAGNRPGYNAFEQQQFEQQKYDQGGRRGGRGGANGGGQQDYNNQAYNSNNMGGGAPTSWEGMYDDVPQPMMNSGGGFGGSQSSGNGGGGGRGGFHKNRGGGGGHQQSMSPGPMDPNSAPPPNAPTGPKNAGRPGANYRGGGRGGNRGFHPYARG</sequence>
<feature type="compositionally biased region" description="Gly residues" evidence="4">
    <location>
        <begin position="516"/>
        <end position="535"/>
    </location>
</feature>
<feature type="region of interest" description="Disordered" evidence="4">
    <location>
        <begin position="276"/>
        <end position="316"/>
    </location>
</feature>
<feature type="compositionally biased region" description="Gly residues" evidence="4">
    <location>
        <begin position="299"/>
        <end position="316"/>
    </location>
</feature>
<feature type="region of interest" description="Disordered" evidence="4">
    <location>
        <begin position="419"/>
        <end position="450"/>
    </location>
</feature>
<dbReference type="CDD" id="cd12330">
    <property type="entry name" value="RRM2_Hrp1p"/>
    <property type="match status" value="1"/>
</dbReference>
<evidence type="ECO:0000313" key="6">
    <source>
        <dbReference type="EMBL" id="KAK0626821.1"/>
    </source>
</evidence>
<evidence type="ECO:0000256" key="1">
    <source>
        <dbReference type="ARBA" id="ARBA00022737"/>
    </source>
</evidence>
<feature type="domain" description="RRM" evidence="5">
    <location>
        <begin position="202"/>
        <end position="278"/>
    </location>
</feature>
<feature type="compositionally biased region" description="Acidic residues" evidence="4">
    <location>
        <begin position="67"/>
        <end position="77"/>
    </location>
</feature>
<dbReference type="FunFam" id="3.30.70.330:FF:000025">
    <property type="entry name" value="RNA-binding protein Musashi homolog 2 isoform X1"/>
    <property type="match status" value="1"/>
</dbReference>
<feature type="compositionally biased region" description="Gly residues" evidence="4">
    <location>
        <begin position="580"/>
        <end position="589"/>
    </location>
</feature>
<accession>A0AA39X3X1</accession>
<keyword evidence="2 3" id="KW-0694">RNA-binding</keyword>
<dbReference type="EMBL" id="JAULSU010000002">
    <property type="protein sequence ID" value="KAK0626821.1"/>
    <property type="molecule type" value="Genomic_DNA"/>
</dbReference>
<comment type="caution">
    <text evidence="6">The sequence shown here is derived from an EMBL/GenBank/DDBJ whole genome shotgun (WGS) entry which is preliminary data.</text>
</comment>
<feature type="compositionally biased region" description="Acidic residues" evidence="4">
    <location>
        <begin position="1"/>
        <end position="20"/>
    </location>
</feature>
<dbReference type="Proteomes" id="UP001175000">
    <property type="component" value="Unassembled WGS sequence"/>
</dbReference>
<dbReference type="InterPro" id="IPR034156">
    <property type="entry name" value="Hrp1_RRM1"/>
</dbReference>
<dbReference type="GO" id="GO:0003729">
    <property type="term" value="F:mRNA binding"/>
    <property type="evidence" value="ECO:0007669"/>
    <property type="project" value="TreeGrafter"/>
</dbReference>
<gene>
    <name evidence="6" type="ORF">B0T14DRAFT_511088</name>
</gene>
<keyword evidence="7" id="KW-1185">Reference proteome</keyword>
<organism evidence="6 7">
    <name type="scientific">Immersiella caudata</name>
    <dbReference type="NCBI Taxonomy" id="314043"/>
    <lineage>
        <taxon>Eukaryota</taxon>
        <taxon>Fungi</taxon>
        <taxon>Dikarya</taxon>
        <taxon>Ascomycota</taxon>
        <taxon>Pezizomycotina</taxon>
        <taxon>Sordariomycetes</taxon>
        <taxon>Sordariomycetidae</taxon>
        <taxon>Sordariales</taxon>
        <taxon>Lasiosphaeriaceae</taxon>
        <taxon>Immersiella</taxon>
    </lineage>
</organism>
<dbReference type="PROSITE" id="PS50102">
    <property type="entry name" value="RRM"/>
    <property type="match status" value="2"/>
</dbReference>
<feature type="region of interest" description="Disordered" evidence="4">
    <location>
        <begin position="462"/>
        <end position="597"/>
    </location>
</feature>
<dbReference type="FunFam" id="3.30.70.330:FF:000466">
    <property type="entry name" value="Heterogeneous nuclear ribonucleoprotein HRP1"/>
    <property type="match status" value="1"/>
</dbReference>
<evidence type="ECO:0000256" key="3">
    <source>
        <dbReference type="PROSITE-ProRule" id="PRU00176"/>
    </source>
</evidence>
<evidence type="ECO:0000256" key="4">
    <source>
        <dbReference type="SAM" id="MobiDB-lite"/>
    </source>
</evidence>
<proteinExistence type="predicted"/>
<dbReference type="SMART" id="SM00360">
    <property type="entry name" value="RRM"/>
    <property type="match status" value="2"/>
</dbReference>
<keyword evidence="1" id="KW-0677">Repeat</keyword>
<evidence type="ECO:0000256" key="2">
    <source>
        <dbReference type="ARBA" id="ARBA00022884"/>
    </source>
</evidence>
<name>A0AA39X3X1_9PEZI</name>
<dbReference type="InterPro" id="IPR000504">
    <property type="entry name" value="RRM_dom"/>
</dbReference>
<dbReference type="PANTHER" id="PTHR48031">
    <property type="entry name" value="SRA STEM-LOOP-INTERACTING RNA-BINDING PROTEIN, MITOCHONDRIAL"/>
    <property type="match status" value="1"/>
</dbReference>
<dbReference type="InterPro" id="IPR012677">
    <property type="entry name" value="Nucleotide-bd_a/b_plait_sf"/>
</dbReference>
<dbReference type="Gene3D" id="3.30.70.330">
    <property type="match status" value="2"/>
</dbReference>
<dbReference type="PANTHER" id="PTHR48031:SF2">
    <property type="entry name" value="RNA-BINDING PROTEIN 4"/>
    <property type="match status" value="1"/>
</dbReference>
<feature type="compositionally biased region" description="Gly residues" evidence="4">
    <location>
        <begin position="422"/>
        <end position="445"/>
    </location>
</feature>
<dbReference type="InterPro" id="IPR035979">
    <property type="entry name" value="RBD_domain_sf"/>
</dbReference>
<dbReference type="Pfam" id="PF00076">
    <property type="entry name" value="RRM_1"/>
    <property type="match status" value="2"/>
</dbReference>
<dbReference type="GO" id="GO:0005634">
    <property type="term" value="C:nucleus"/>
    <property type="evidence" value="ECO:0007669"/>
    <property type="project" value="TreeGrafter"/>
</dbReference>
<evidence type="ECO:0000259" key="5">
    <source>
        <dbReference type="PROSITE" id="PS50102"/>
    </source>
</evidence>
<dbReference type="CDD" id="cd12577">
    <property type="entry name" value="RRM1_Hrp1p"/>
    <property type="match status" value="1"/>
</dbReference>
<dbReference type="SUPFAM" id="SSF54928">
    <property type="entry name" value="RNA-binding domain, RBD"/>
    <property type="match status" value="2"/>
</dbReference>
<evidence type="ECO:0000313" key="7">
    <source>
        <dbReference type="Proteomes" id="UP001175000"/>
    </source>
</evidence>
<feature type="region of interest" description="Disordered" evidence="4">
    <location>
        <begin position="1"/>
        <end position="119"/>
    </location>
</feature>
<feature type="domain" description="RRM" evidence="5">
    <location>
        <begin position="118"/>
        <end position="200"/>
    </location>
</feature>
<protein>
    <recommendedName>
        <fullName evidence="5">RRM domain-containing protein</fullName>
    </recommendedName>
</protein>
<reference evidence="6" key="1">
    <citation type="submission" date="2023-06" db="EMBL/GenBank/DDBJ databases">
        <title>Genome-scale phylogeny and comparative genomics of the fungal order Sordariales.</title>
        <authorList>
            <consortium name="Lawrence Berkeley National Laboratory"/>
            <person name="Hensen N."/>
            <person name="Bonometti L."/>
            <person name="Westerberg I."/>
            <person name="Brannstrom I.O."/>
            <person name="Guillou S."/>
            <person name="Cros-Aarteil S."/>
            <person name="Calhoun S."/>
            <person name="Haridas S."/>
            <person name="Kuo A."/>
            <person name="Mondo S."/>
            <person name="Pangilinan J."/>
            <person name="Riley R."/>
            <person name="Labutti K."/>
            <person name="Andreopoulos B."/>
            <person name="Lipzen A."/>
            <person name="Chen C."/>
            <person name="Yanf M."/>
            <person name="Daum C."/>
            <person name="Ng V."/>
            <person name="Clum A."/>
            <person name="Steindorff A."/>
            <person name="Ohm R."/>
            <person name="Martin F."/>
            <person name="Silar P."/>
            <person name="Natvig D."/>
            <person name="Lalanne C."/>
            <person name="Gautier V."/>
            <person name="Ament-Velasquez S.L."/>
            <person name="Kruys A."/>
            <person name="Hutchinson M.I."/>
            <person name="Powell A.J."/>
            <person name="Barry K."/>
            <person name="Miller A.N."/>
            <person name="Grigoriev I.V."/>
            <person name="Debuchy R."/>
            <person name="Gladieux P."/>
            <person name="Thoren M.H."/>
            <person name="Johannesson H."/>
        </authorList>
    </citation>
    <scope>NUCLEOTIDE SEQUENCE</scope>
    <source>
        <strain evidence="6">CBS 606.72</strain>
    </source>
</reference>